<reference evidence="1 2" key="1">
    <citation type="submission" date="2021-02" db="EMBL/GenBank/DDBJ databases">
        <authorList>
            <person name="Han P."/>
        </authorList>
    </citation>
    <scope>NUCLEOTIDE SEQUENCE [LARGE SCALE GENOMIC DNA]</scope>
    <source>
        <strain evidence="1">Candidatus Nitrospira sp. ZN2</strain>
    </source>
</reference>
<dbReference type="Proteomes" id="UP000675880">
    <property type="component" value="Unassembled WGS sequence"/>
</dbReference>
<proteinExistence type="predicted"/>
<evidence type="ECO:0000313" key="1">
    <source>
        <dbReference type="EMBL" id="CAE6788285.1"/>
    </source>
</evidence>
<name>A0ABN7MA39_9BACT</name>
<dbReference type="EMBL" id="CAJNBJ010000018">
    <property type="protein sequence ID" value="CAE6788285.1"/>
    <property type="molecule type" value="Genomic_DNA"/>
</dbReference>
<keyword evidence="2" id="KW-1185">Reference proteome</keyword>
<comment type="caution">
    <text evidence="1">The sequence shown here is derived from an EMBL/GenBank/DDBJ whole genome shotgun (WGS) entry which is preliminary data.</text>
</comment>
<accession>A0ABN7MA39</accession>
<sequence>MGGSRSRSCPVVLSEHQAVCAEADIVSVMELPTVDALFVDEGAGGASQVLQEQHGLHRDDSSMAGRDRDVVQAEIVVLSPSYAEGGAGDFIDSDAALRRTRQKRGK</sequence>
<evidence type="ECO:0000313" key="2">
    <source>
        <dbReference type="Proteomes" id="UP000675880"/>
    </source>
</evidence>
<protein>
    <submittedName>
        <fullName evidence="1">Uncharacterized protein</fullName>
    </submittedName>
</protein>
<organism evidence="1 2">
    <name type="scientific">Nitrospira defluvii</name>
    <dbReference type="NCBI Taxonomy" id="330214"/>
    <lineage>
        <taxon>Bacteria</taxon>
        <taxon>Pseudomonadati</taxon>
        <taxon>Nitrospirota</taxon>
        <taxon>Nitrospiria</taxon>
        <taxon>Nitrospirales</taxon>
        <taxon>Nitrospiraceae</taxon>
        <taxon>Nitrospira</taxon>
    </lineage>
</organism>
<gene>
    <name evidence="1" type="ORF">NSPZN2_50219</name>
</gene>